<proteinExistence type="predicted"/>
<sequence>MGKTVKTIADYMEYLSGKGFTFGEEAIGFIQFGQHYTNTDDEIVIIAIELTLKIQKEFDGSFFISLLEMFKKEEINSREQAVSHIHMLNLM</sequence>
<comment type="caution">
    <text evidence="1">The sequence shown here is derived from an EMBL/GenBank/DDBJ whole genome shotgun (WGS) entry which is preliminary data.</text>
</comment>
<organism evidence="1 2">
    <name type="scientific">Metabacillus sediminilitoris</name>
    <dbReference type="NCBI Taxonomy" id="2567941"/>
    <lineage>
        <taxon>Bacteria</taxon>
        <taxon>Bacillati</taxon>
        <taxon>Bacillota</taxon>
        <taxon>Bacilli</taxon>
        <taxon>Bacillales</taxon>
        <taxon>Bacillaceae</taxon>
        <taxon>Metabacillus</taxon>
    </lineage>
</organism>
<gene>
    <name evidence="1" type="ORF">E6W99_22640</name>
</gene>
<accession>A0A4S4BMG0</accession>
<evidence type="ECO:0008006" key="3">
    <source>
        <dbReference type="Google" id="ProtNLM"/>
    </source>
</evidence>
<dbReference type="EMBL" id="SSNT01000023">
    <property type="protein sequence ID" value="THF76009.1"/>
    <property type="molecule type" value="Genomic_DNA"/>
</dbReference>
<dbReference type="OrthoDB" id="2453381at2"/>
<reference evidence="1 2" key="1">
    <citation type="submission" date="2019-04" db="EMBL/GenBank/DDBJ databases">
        <title>Bacillus sediminilitoris sp. nov., isolated from a tidal flat sediment on the East China Sea.</title>
        <authorList>
            <person name="Wei Y."/>
            <person name="Mao H."/>
            <person name="Fang J."/>
        </authorList>
    </citation>
    <scope>NUCLEOTIDE SEQUENCE [LARGE SCALE GENOMIC DNA]</scope>
    <source>
        <strain evidence="1 2">DSL-17</strain>
    </source>
</reference>
<dbReference type="Pfam" id="PF19618">
    <property type="entry name" value="DUF6123"/>
    <property type="match status" value="1"/>
</dbReference>
<name>A0A4S4BMG0_9BACI</name>
<dbReference type="Proteomes" id="UP000310334">
    <property type="component" value="Unassembled WGS sequence"/>
</dbReference>
<keyword evidence="2" id="KW-1185">Reference proteome</keyword>
<dbReference type="InterPro" id="IPR046126">
    <property type="entry name" value="DUF6123"/>
</dbReference>
<evidence type="ECO:0000313" key="2">
    <source>
        <dbReference type="Proteomes" id="UP000310334"/>
    </source>
</evidence>
<evidence type="ECO:0000313" key="1">
    <source>
        <dbReference type="EMBL" id="THF76009.1"/>
    </source>
</evidence>
<protein>
    <recommendedName>
        <fullName evidence="3">Group-specific protein</fullName>
    </recommendedName>
</protein>
<dbReference type="RefSeq" id="WP_136358108.1">
    <property type="nucleotide sequence ID" value="NZ_CP046266.1"/>
</dbReference>
<dbReference type="AlphaFoldDB" id="A0A4S4BMG0"/>